<dbReference type="AlphaFoldDB" id="A0A379G2U6"/>
<dbReference type="Pfam" id="PF07484">
    <property type="entry name" value="Collar"/>
    <property type="match status" value="1"/>
</dbReference>
<name>A0A379G2U6_9GAMM</name>
<reference evidence="4 5" key="1">
    <citation type="submission" date="2018-06" db="EMBL/GenBank/DDBJ databases">
        <authorList>
            <consortium name="Pathogen Informatics"/>
            <person name="Doyle S."/>
        </authorList>
    </citation>
    <scope>NUCLEOTIDE SEQUENCE [LARGE SCALE GENOMIC DNA]</scope>
    <source>
        <strain evidence="4 5">NCTC12026</strain>
    </source>
</reference>
<evidence type="ECO:0000313" key="4">
    <source>
        <dbReference type="EMBL" id="SUC35245.1"/>
    </source>
</evidence>
<dbReference type="PANTHER" id="PTHR35191:SF1">
    <property type="entry name" value="PROPHAGE SIDE TAIL FIBER PROTEIN HOMOLOG STFQ-RELATED"/>
    <property type="match status" value="1"/>
</dbReference>
<evidence type="ECO:0000256" key="1">
    <source>
        <dbReference type="SAM" id="MobiDB-lite"/>
    </source>
</evidence>
<feature type="domain" description="Phage tail collar" evidence="2">
    <location>
        <begin position="427"/>
        <end position="474"/>
    </location>
</feature>
<dbReference type="InterPro" id="IPR011083">
    <property type="entry name" value="Phage_tail_collar_dom"/>
</dbReference>
<dbReference type="OrthoDB" id="9810174at2"/>
<sequence length="556" mass="60272">MKYFALLTKLGENLLAQATALGTKLELTHMSVGDGGGALPTPDTNQTKLIAEKRRAAINTLFIDDKNKNQIIAEQIIPESEGGWWIREIGLFDKAGNLIAIANCPETYKPQLAEGSGRTQSIRIVLIVSHTESVTLKIDPSVVLATRDYVNTEITVVDKKIDALSAQTKLDLNKKFDKANISSQKGNDNDKVPSLHLFTGEIGKLAAIGYSYSKVESDNRFQPKGNYAPAGNYADGNLFTIGTSKKETWVYTPDKSKVLNINDSGLSGVYDWKTNRYLWGFNTEGIMSSGLVPLACGGTNARNASDARKNLNAIGVGDLGIGLTPSASTNMTQVDDIDRWDLLSGFHKVSNSSKGTRPTGVPATTGFLLFVGIFGTANAAAYVTQTASYYSDNNSNTYRRSFNPVDKKWTVWKKQAFESEIGECPVGAPIPWPQSTAPTGYLVCNGQSFNKTTYPLLTKAYPTGVLPDLRGEFIRGLDAGRGVDANRVVLSTQSDENREHTHTIGMKHGSGNGSNEQVSIRSLAINVSNATYTTEKSGGKESRPRNIAFLYIVRAA</sequence>
<organism evidence="4 5">
    <name type="scientific">Providencia rustigianii</name>
    <dbReference type="NCBI Taxonomy" id="158850"/>
    <lineage>
        <taxon>Bacteria</taxon>
        <taxon>Pseudomonadati</taxon>
        <taxon>Pseudomonadota</taxon>
        <taxon>Gammaproteobacteria</taxon>
        <taxon>Enterobacterales</taxon>
        <taxon>Morganellaceae</taxon>
        <taxon>Providencia</taxon>
    </lineage>
</organism>
<evidence type="ECO:0000313" key="5">
    <source>
        <dbReference type="Proteomes" id="UP000255129"/>
    </source>
</evidence>
<dbReference type="Gene3D" id="3.90.1340.10">
    <property type="entry name" value="Phage tail collar domain"/>
    <property type="match status" value="1"/>
</dbReference>
<feature type="region of interest" description="Disordered" evidence="1">
    <location>
        <begin position="496"/>
        <end position="515"/>
    </location>
</feature>
<feature type="domain" description="Phage tail fibre protein N-terminal" evidence="3">
    <location>
        <begin position="2"/>
        <end position="148"/>
    </location>
</feature>
<dbReference type="PANTHER" id="PTHR35191">
    <property type="entry name" value="PROPHAGE SIDE TAIL FIBER PROTEIN HOMOLOG STFQ-RELATED"/>
    <property type="match status" value="1"/>
</dbReference>
<evidence type="ECO:0000259" key="3">
    <source>
        <dbReference type="Pfam" id="PF12571"/>
    </source>
</evidence>
<dbReference type="RefSeq" id="WP_115164207.1">
    <property type="nucleotide sequence ID" value="NZ_UGUA01000002.1"/>
</dbReference>
<evidence type="ECO:0000259" key="2">
    <source>
        <dbReference type="Pfam" id="PF07484"/>
    </source>
</evidence>
<dbReference type="EMBL" id="UGUA01000002">
    <property type="protein sequence ID" value="SUC35245.1"/>
    <property type="molecule type" value="Genomic_DNA"/>
</dbReference>
<dbReference type="Proteomes" id="UP000255129">
    <property type="component" value="Unassembled WGS sequence"/>
</dbReference>
<protein>
    <submittedName>
        <fullName evidence="4">Phage Tail Collar Domain</fullName>
    </submittedName>
</protein>
<dbReference type="InterPro" id="IPR037053">
    <property type="entry name" value="Phage_tail_collar_dom_sf"/>
</dbReference>
<dbReference type="CDD" id="cd19958">
    <property type="entry name" value="pyocin_knob"/>
    <property type="match status" value="1"/>
</dbReference>
<dbReference type="InterPro" id="IPR022225">
    <property type="entry name" value="Phage_tail_fibre_N"/>
</dbReference>
<gene>
    <name evidence="4" type="ORF">NCTC12026_01631</name>
</gene>
<dbReference type="Pfam" id="PF12571">
    <property type="entry name" value="Phage_tail_fib"/>
    <property type="match status" value="1"/>
</dbReference>
<accession>A0A379G2U6</accession>
<proteinExistence type="predicted"/>
<dbReference type="InterPro" id="IPR051934">
    <property type="entry name" value="Phage_Tail_Fiber_Structural"/>
</dbReference>
<dbReference type="SUPFAM" id="SSF88874">
    <property type="entry name" value="Receptor-binding domain of short tail fibre protein gp12"/>
    <property type="match status" value="1"/>
</dbReference>